<dbReference type="Proteomes" id="UP000035287">
    <property type="component" value="Chromosome"/>
</dbReference>
<protein>
    <recommendedName>
        <fullName evidence="3">DOMON-like domain-containing protein</fullName>
    </recommendedName>
</protein>
<evidence type="ECO:0000313" key="1">
    <source>
        <dbReference type="EMBL" id="AKM11670.1"/>
    </source>
</evidence>
<accession>A0A0G3XJE5</accession>
<gene>
    <name evidence="1" type="ORF">AB433_08440</name>
</gene>
<evidence type="ECO:0000313" key="2">
    <source>
        <dbReference type="Proteomes" id="UP000035287"/>
    </source>
</evidence>
<keyword evidence="2" id="KW-1185">Reference proteome</keyword>
<reference evidence="1 2" key="1">
    <citation type="submission" date="2015-06" db="EMBL/GenBank/DDBJ databases">
        <authorList>
            <person name="Zeng Y."/>
            <person name="Huang Y."/>
        </authorList>
    </citation>
    <scope>NUCLEOTIDE SEQUENCE [LARGE SCALE GENOMIC DNA]</scope>
    <source>
        <strain evidence="1 2">PQ-2</strain>
    </source>
</reference>
<dbReference type="AlphaFoldDB" id="A0A0G3XJE5"/>
<name>A0A0G3XJE5_9SPHN</name>
<sequence>MIPHPAHPPRSIRSVLADLVRLSDGRAMARYRITGIDELVLPEFAGRGRQNDLWRTTCFELFLKGDGAAYREYNFAPSGRWAAYAFDSVREGMKSFDPIHIPEISVESGDMMATAVAFIAEGDLRGMSHAGLTAVIEESGGHMSYWALAHGGERPDFHDPACFALELGAAAPA</sequence>
<dbReference type="Gene3D" id="2.60.40.1190">
    <property type="match status" value="1"/>
</dbReference>
<dbReference type="KEGG" id="cna:AB433_08440"/>
<dbReference type="CDD" id="cd09627">
    <property type="entry name" value="DOMON_murB_like"/>
    <property type="match status" value="1"/>
</dbReference>
<dbReference type="EMBL" id="CP011770">
    <property type="protein sequence ID" value="AKM11670.1"/>
    <property type="molecule type" value="Genomic_DNA"/>
</dbReference>
<proteinExistence type="predicted"/>
<evidence type="ECO:0008006" key="3">
    <source>
        <dbReference type="Google" id="ProtNLM"/>
    </source>
</evidence>
<dbReference type="PATRIC" id="fig|1348774.3.peg.1770"/>
<dbReference type="STRING" id="1348774.AB433_08440"/>
<organism evidence="1 2">
    <name type="scientific">Croceicoccus naphthovorans</name>
    <dbReference type="NCBI Taxonomy" id="1348774"/>
    <lineage>
        <taxon>Bacteria</taxon>
        <taxon>Pseudomonadati</taxon>
        <taxon>Pseudomonadota</taxon>
        <taxon>Alphaproteobacteria</taxon>
        <taxon>Sphingomonadales</taxon>
        <taxon>Erythrobacteraceae</taxon>
        <taxon>Croceicoccus</taxon>
    </lineage>
</organism>